<protein>
    <submittedName>
        <fullName evidence="1">Uncharacterized protein</fullName>
    </submittedName>
</protein>
<keyword evidence="2" id="KW-1185">Reference proteome</keyword>
<proteinExistence type="predicted"/>
<dbReference type="AlphaFoldDB" id="A0AA35YJE1"/>
<dbReference type="Proteomes" id="UP001177003">
    <property type="component" value="Chromosome 3"/>
</dbReference>
<sequence length="115" mass="13126">MMLFPKRTLKRIQNKAVDLPSQCWLDPVASFEVLNSQDSQLDLPFTPKAFRFRAFVKDMKAQHKTWSIQKIVAVKVTGPIEAESFPNVKFKVVRGSSCQAYKFTLADLPCLNPHD</sequence>
<evidence type="ECO:0000313" key="1">
    <source>
        <dbReference type="EMBL" id="CAI9274998.1"/>
    </source>
</evidence>
<evidence type="ECO:0000313" key="2">
    <source>
        <dbReference type="Proteomes" id="UP001177003"/>
    </source>
</evidence>
<name>A0AA35YJE1_LACSI</name>
<reference evidence="1" key="1">
    <citation type="submission" date="2023-04" db="EMBL/GenBank/DDBJ databases">
        <authorList>
            <person name="Vijverberg K."/>
            <person name="Xiong W."/>
            <person name="Schranz E."/>
        </authorList>
    </citation>
    <scope>NUCLEOTIDE SEQUENCE</scope>
</reference>
<organism evidence="1 2">
    <name type="scientific">Lactuca saligna</name>
    <name type="common">Willowleaf lettuce</name>
    <dbReference type="NCBI Taxonomy" id="75948"/>
    <lineage>
        <taxon>Eukaryota</taxon>
        <taxon>Viridiplantae</taxon>
        <taxon>Streptophyta</taxon>
        <taxon>Embryophyta</taxon>
        <taxon>Tracheophyta</taxon>
        <taxon>Spermatophyta</taxon>
        <taxon>Magnoliopsida</taxon>
        <taxon>eudicotyledons</taxon>
        <taxon>Gunneridae</taxon>
        <taxon>Pentapetalae</taxon>
        <taxon>asterids</taxon>
        <taxon>campanulids</taxon>
        <taxon>Asterales</taxon>
        <taxon>Asteraceae</taxon>
        <taxon>Cichorioideae</taxon>
        <taxon>Cichorieae</taxon>
        <taxon>Lactucinae</taxon>
        <taxon>Lactuca</taxon>
    </lineage>
</organism>
<accession>A0AA35YJE1</accession>
<dbReference type="EMBL" id="OX465079">
    <property type="protein sequence ID" value="CAI9274998.1"/>
    <property type="molecule type" value="Genomic_DNA"/>
</dbReference>
<gene>
    <name evidence="1" type="ORF">LSALG_LOCUS15045</name>
</gene>